<dbReference type="EMBL" id="NFLC01000013">
    <property type="protein sequence ID" value="OUQ10078.1"/>
    <property type="molecule type" value="Genomic_DNA"/>
</dbReference>
<comment type="caution">
    <text evidence="1">The sequence shown here is derived from an EMBL/GenBank/DDBJ whole genome shotgun (WGS) entry which is preliminary data.</text>
</comment>
<evidence type="ECO:0000313" key="1">
    <source>
        <dbReference type="EMBL" id="OUQ10078.1"/>
    </source>
</evidence>
<reference evidence="2" key="1">
    <citation type="submission" date="2017-04" db="EMBL/GenBank/DDBJ databases">
        <title>Function of individual gut microbiota members based on whole genome sequencing of pure cultures obtained from chicken caecum.</title>
        <authorList>
            <person name="Medvecky M."/>
            <person name="Cejkova D."/>
            <person name="Polansky O."/>
            <person name="Karasova D."/>
            <person name="Kubasova T."/>
            <person name="Cizek A."/>
            <person name="Rychlik I."/>
        </authorList>
    </citation>
    <scope>NUCLEOTIDE SEQUENCE [LARGE SCALE GENOMIC DNA]</scope>
    <source>
        <strain evidence="2">An144</strain>
    </source>
</reference>
<protein>
    <submittedName>
        <fullName evidence="1">Uncharacterized protein</fullName>
    </submittedName>
</protein>
<proteinExistence type="predicted"/>
<sequence length="112" mass="12881">MKNQNVLIRGLSKTQVEQLANLAQKKGYASTNKYILSILNQAIEDEQMIGVKQYFQNVLAEMIETQKALLILVQQSNANVENLSKEASDMFRSYKKKLAYYVDDEDILKMED</sequence>
<dbReference type="RefSeq" id="WP_087215202.1">
    <property type="nucleotide sequence ID" value="NZ_CP144490.1"/>
</dbReference>
<gene>
    <name evidence="1" type="ORF">B5E88_07730</name>
</gene>
<organism evidence="1 2">
    <name type="scientific">Enterococcus cecorum</name>
    <dbReference type="NCBI Taxonomy" id="44008"/>
    <lineage>
        <taxon>Bacteria</taxon>
        <taxon>Bacillati</taxon>
        <taxon>Bacillota</taxon>
        <taxon>Bacilli</taxon>
        <taxon>Lactobacillales</taxon>
        <taxon>Enterococcaceae</taxon>
        <taxon>Enterococcus</taxon>
    </lineage>
</organism>
<dbReference type="AlphaFoldDB" id="A0A1Y4QXM3"/>
<dbReference type="Proteomes" id="UP000196074">
    <property type="component" value="Unassembled WGS sequence"/>
</dbReference>
<evidence type="ECO:0000313" key="2">
    <source>
        <dbReference type="Proteomes" id="UP000196074"/>
    </source>
</evidence>
<accession>A0A1Y4QXM3</accession>
<name>A0A1Y4QXM3_9ENTE</name>